<dbReference type="GO" id="GO:0032259">
    <property type="term" value="P:methylation"/>
    <property type="evidence" value="ECO:0007669"/>
    <property type="project" value="UniProtKB-KW"/>
</dbReference>
<dbReference type="InterPro" id="IPR051052">
    <property type="entry name" value="Diverse_substrate_MTase"/>
</dbReference>
<comment type="caution">
    <text evidence="5">The sequence shown here is derived from an EMBL/GenBank/DDBJ whole genome shotgun (WGS) entry which is preliminary data.</text>
</comment>
<dbReference type="AlphaFoldDB" id="A0A7Y9LEQ1"/>
<dbReference type="CDD" id="cd02440">
    <property type="entry name" value="AdoMet_MTases"/>
    <property type="match status" value="1"/>
</dbReference>
<accession>A0A7Y9LEQ1</accession>
<dbReference type="EMBL" id="JACCBU010000001">
    <property type="protein sequence ID" value="NYE75242.1"/>
    <property type="molecule type" value="Genomic_DNA"/>
</dbReference>
<evidence type="ECO:0000313" key="5">
    <source>
        <dbReference type="EMBL" id="NYE75242.1"/>
    </source>
</evidence>
<dbReference type="PANTHER" id="PTHR44942">
    <property type="entry name" value="METHYLTRANSF_11 DOMAIN-CONTAINING PROTEIN"/>
    <property type="match status" value="1"/>
</dbReference>
<keyword evidence="2 5" id="KW-0808">Transferase</keyword>
<evidence type="ECO:0000256" key="1">
    <source>
        <dbReference type="ARBA" id="ARBA00022603"/>
    </source>
</evidence>
<dbReference type="Proteomes" id="UP000569914">
    <property type="component" value="Unassembled WGS sequence"/>
</dbReference>
<proteinExistence type="predicted"/>
<evidence type="ECO:0000259" key="4">
    <source>
        <dbReference type="Pfam" id="PF13649"/>
    </source>
</evidence>
<dbReference type="InterPro" id="IPR029063">
    <property type="entry name" value="SAM-dependent_MTases_sf"/>
</dbReference>
<dbReference type="PANTHER" id="PTHR44942:SF4">
    <property type="entry name" value="METHYLTRANSFERASE TYPE 11 DOMAIN-CONTAINING PROTEIN"/>
    <property type="match status" value="1"/>
</dbReference>
<feature type="region of interest" description="Disordered" evidence="3">
    <location>
        <begin position="181"/>
        <end position="201"/>
    </location>
</feature>
<dbReference type="GO" id="GO:0008168">
    <property type="term" value="F:methyltransferase activity"/>
    <property type="evidence" value="ECO:0007669"/>
    <property type="project" value="UniProtKB-KW"/>
</dbReference>
<keyword evidence="6" id="KW-1185">Reference proteome</keyword>
<dbReference type="Gene3D" id="3.40.50.150">
    <property type="entry name" value="Vaccinia Virus protein VP39"/>
    <property type="match status" value="1"/>
</dbReference>
<protein>
    <submittedName>
        <fullName evidence="5">SAM-dependent methyltransferase</fullName>
    </submittedName>
</protein>
<feature type="domain" description="Methyltransferase" evidence="4">
    <location>
        <begin position="61"/>
        <end position="151"/>
    </location>
</feature>
<sequence>MTTADAEPTRPRPEFPLRPEFAPDLFAGAGEDYARYRDGYPDAMLDEIVGVAGATGDGVLLDLACGTGQVAIPMARRFRTVWAVDQEPDMIKVGAAEAARAGVEIRWTCSSAERLSITDGDLELITVANAFHRLDRRAVARSARGWLRPGGALVIMGSGRIPGEPLPDWESVVRTAIRDWHQSNPPATPTSDQSPPDQRKVSHEDLLVEEGYRVSHRSFVVARERTLDEVIGHVYSRSNSTRRALGPNAADFEADLRQRLLARHPDGRYPEDLGYFYSVAHPITGAA</sequence>
<evidence type="ECO:0000313" key="6">
    <source>
        <dbReference type="Proteomes" id="UP000569914"/>
    </source>
</evidence>
<evidence type="ECO:0000256" key="3">
    <source>
        <dbReference type="SAM" id="MobiDB-lite"/>
    </source>
</evidence>
<reference evidence="5 6" key="1">
    <citation type="submission" date="2020-07" db="EMBL/GenBank/DDBJ databases">
        <title>Sequencing the genomes of 1000 actinobacteria strains.</title>
        <authorList>
            <person name="Klenk H.-P."/>
        </authorList>
    </citation>
    <scope>NUCLEOTIDE SEQUENCE [LARGE SCALE GENOMIC DNA]</scope>
    <source>
        <strain evidence="5 6">DSM 22083</strain>
    </source>
</reference>
<feature type="compositionally biased region" description="Polar residues" evidence="3">
    <location>
        <begin position="182"/>
        <end position="196"/>
    </location>
</feature>
<dbReference type="RefSeq" id="WP_179757780.1">
    <property type="nucleotide sequence ID" value="NZ_JACCBU010000001.1"/>
</dbReference>
<dbReference type="Pfam" id="PF13649">
    <property type="entry name" value="Methyltransf_25"/>
    <property type="match status" value="1"/>
</dbReference>
<dbReference type="InterPro" id="IPR041698">
    <property type="entry name" value="Methyltransf_25"/>
</dbReference>
<organism evidence="5 6">
    <name type="scientific">Microlunatus parietis</name>
    <dbReference type="NCBI Taxonomy" id="682979"/>
    <lineage>
        <taxon>Bacteria</taxon>
        <taxon>Bacillati</taxon>
        <taxon>Actinomycetota</taxon>
        <taxon>Actinomycetes</taxon>
        <taxon>Propionibacteriales</taxon>
        <taxon>Propionibacteriaceae</taxon>
        <taxon>Microlunatus</taxon>
    </lineage>
</organism>
<keyword evidence="1 5" id="KW-0489">Methyltransferase</keyword>
<evidence type="ECO:0000256" key="2">
    <source>
        <dbReference type="ARBA" id="ARBA00022679"/>
    </source>
</evidence>
<name>A0A7Y9LEQ1_9ACTN</name>
<dbReference type="SUPFAM" id="SSF53335">
    <property type="entry name" value="S-adenosyl-L-methionine-dependent methyltransferases"/>
    <property type="match status" value="1"/>
</dbReference>
<gene>
    <name evidence="5" type="ORF">BKA15_006571</name>
</gene>